<gene>
    <name evidence="2" type="ORF">I593_02745</name>
</gene>
<name>R9AUN5_9GAMM</name>
<evidence type="ECO:0000313" key="2">
    <source>
        <dbReference type="EMBL" id="EOR05927.1"/>
    </source>
</evidence>
<keyword evidence="1" id="KW-0812">Transmembrane</keyword>
<dbReference type="Proteomes" id="UP000016201">
    <property type="component" value="Unassembled WGS sequence"/>
</dbReference>
<dbReference type="AlphaFoldDB" id="R9AUN5"/>
<proteinExistence type="predicted"/>
<dbReference type="EMBL" id="AQFM01000040">
    <property type="protein sequence ID" value="EOR05927.1"/>
    <property type="molecule type" value="Genomic_DNA"/>
</dbReference>
<reference evidence="2 3" key="1">
    <citation type="submission" date="2013-03" db="EMBL/GenBank/DDBJ databases">
        <title>The Genome Sequence of Acinetobacter tandoii CIP 107469.</title>
        <authorList>
            <consortium name="The Broad Institute Genome Sequencing Platform"/>
            <consortium name="The Broad Institute Genome Sequencing Center for Infectious Disease"/>
            <person name="Cerqueira G."/>
            <person name="Feldgarden M."/>
            <person name="Courvalin P."/>
            <person name="Perichon B."/>
            <person name="Grillot-Courvalin C."/>
            <person name="Clermont D."/>
            <person name="Rocha E."/>
            <person name="Yoon E.-J."/>
            <person name="Nemec A."/>
            <person name="Walker B."/>
            <person name="Young S.K."/>
            <person name="Zeng Q."/>
            <person name="Gargeya S."/>
            <person name="Fitzgerald M."/>
            <person name="Haas B."/>
            <person name="Abouelleil A."/>
            <person name="Alvarado L."/>
            <person name="Arachchi H.M."/>
            <person name="Berlin A.M."/>
            <person name="Chapman S.B."/>
            <person name="Dewar J."/>
            <person name="Goldberg J."/>
            <person name="Griggs A."/>
            <person name="Gujja S."/>
            <person name="Hansen M."/>
            <person name="Howarth C."/>
            <person name="Imamovic A."/>
            <person name="Larimer J."/>
            <person name="McCowan C."/>
            <person name="Murphy C."/>
            <person name="Neiman D."/>
            <person name="Pearson M."/>
            <person name="Priest M."/>
            <person name="Roberts A."/>
            <person name="Saif S."/>
            <person name="Shea T."/>
            <person name="Sisk P."/>
            <person name="Sykes S."/>
            <person name="Wortman J."/>
            <person name="Nusbaum C."/>
            <person name="Birren B."/>
        </authorList>
    </citation>
    <scope>NUCLEOTIDE SEQUENCE [LARGE SCALE GENOMIC DNA]</scope>
    <source>
        <strain evidence="2 3">CIP 107469</strain>
    </source>
</reference>
<accession>R9AUN5</accession>
<evidence type="ECO:0000256" key="1">
    <source>
        <dbReference type="SAM" id="Phobius"/>
    </source>
</evidence>
<keyword evidence="1" id="KW-0472">Membrane</keyword>
<keyword evidence="3" id="KW-1185">Reference proteome</keyword>
<feature type="transmembrane region" description="Helical" evidence="1">
    <location>
        <begin position="46"/>
        <end position="74"/>
    </location>
</feature>
<sequence length="98" mass="11333">MMIMFSFAFIFLGLWVLHLLSSKQIMKTKHSSLHVLTQYPFISRCLAYLLFFSAAAVFIDHYGISIGFVSWWIFSSPVSFLLIMCINDLKKSSVKKRS</sequence>
<evidence type="ECO:0000313" key="3">
    <source>
        <dbReference type="Proteomes" id="UP000016201"/>
    </source>
</evidence>
<organism evidence="2 3">
    <name type="scientific">Acinetobacter tandoii DSM 14970 = CIP 107469</name>
    <dbReference type="NCBI Taxonomy" id="1120927"/>
    <lineage>
        <taxon>Bacteria</taxon>
        <taxon>Pseudomonadati</taxon>
        <taxon>Pseudomonadota</taxon>
        <taxon>Gammaproteobacteria</taxon>
        <taxon>Moraxellales</taxon>
        <taxon>Moraxellaceae</taxon>
        <taxon>Acinetobacter</taxon>
    </lineage>
</organism>
<evidence type="ECO:0008006" key="4">
    <source>
        <dbReference type="Google" id="ProtNLM"/>
    </source>
</evidence>
<protein>
    <recommendedName>
        <fullName evidence="4">DUF1634 domain-containing protein</fullName>
    </recommendedName>
</protein>
<keyword evidence="1" id="KW-1133">Transmembrane helix</keyword>
<comment type="caution">
    <text evidence="2">The sequence shown here is derived from an EMBL/GenBank/DDBJ whole genome shotgun (WGS) entry which is preliminary data.</text>
</comment>